<dbReference type="InterPro" id="IPR058543">
    <property type="entry name" value="Beta-prop_RSE1/DDB1/CPSF1_2nd"/>
</dbReference>
<feature type="region of interest" description="Disordered" evidence="4">
    <location>
        <begin position="482"/>
        <end position="503"/>
    </location>
</feature>
<evidence type="ECO:0000256" key="2">
    <source>
        <dbReference type="ARBA" id="ARBA00022664"/>
    </source>
</evidence>
<name>A0AAN7T4P5_9EURO</name>
<dbReference type="GO" id="GO:0005634">
    <property type="term" value="C:nucleus"/>
    <property type="evidence" value="ECO:0007669"/>
    <property type="project" value="UniProtKB-SubCell"/>
</dbReference>
<dbReference type="InterPro" id="IPR004871">
    <property type="entry name" value="RSE1/DDB1/CPSF1_C"/>
</dbReference>
<dbReference type="GO" id="GO:0003676">
    <property type="term" value="F:nucleic acid binding"/>
    <property type="evidence" value="ECO:0007669"/>
    <property type="project" value="InterPro"/>
</dbReference>
<dbReference type="Pfam" id="PF23726">
    <property type="entry name" value="Beta-prop_RSE1_2nd"/>
    <property type="match status" value="1"/>
</dbReference>
<comment type="subcellular location">
    <subcellularLocation>
        <location evidence="1">Nucleus</location>
    </subcellularLocation>
</comment>
<keyword evidence="9" id="KW-1185">Reference proteome</keyword>
<evidence type="ECO:0000256" key="1">
    <source>
        <dbReference type="ARBA" id="ARBA00004123"/>
    </source>
</evidence>
<feature type="compositionally biased region" description="Acidic residues" evidence="4">
    <location>
        <begin position="166"/>
        <end position="175"/>
    </location>
</feature>
<accession>A0AAN7T4P5</accession>
<dbReference type="InterPro" id="IPR015943">
    <property type="entry name" value="WD40/YVTN_repeat-like_dom_sf"/>
</dbReference>
<evidence type="ECO:0000256" key="4">
    <source>
        <dbReference type="SAM" id="MobiDB-lite"/>
    </source>
</evidence>
<keyword evidence="3" id="KW-0539">Nucleus</keyword>
<dbReference type="GO" id="GO:0006397">
    <property type="term" value="P:mRNA processing"/>
    <property type="evidence" value="ECO:0007669"/>
    <property type="project" value="UniProtKB-KW"/>
</dbReference>
<evidence type="ECO:0000259" key="6">
    <source>
        <dbReference type="Pfam" id="PF10433"/>
    </source>
</evidence>
<proteinExistence type="predicted"/>
<evidence type="ECO:0000313" key="8">
    <source>
        <dbReference type="EMBL" id="KAK5089225.1"/>
    </source>
</evidence>
<reference evidence="8 9" key="1">
    <citation type="submission" date="2023-08" db="EMBL/GenBank/DDBJ databases">
        <title>Black Yeasts Isolated from many extreme environments.</title>
        <authorList>
            <person name="Coleine C."/>
            <person name="Stajich J.E."/>
            <person name="Selbmann L."/>
        </authorList>
    </citation>
    <scope>NUCLEOTIDE SEQUENCE [LARGE SCALE GENOMIC DNA]</scope>
    <source>
        <strain evidence="8 9">CCFEE 5910</strain>
    </source>
</reference>
<feature type="domain" description="RSE1/DDB1/CPSF1 C-terminal" evidence="5">
    <location>
        <begin position="993"/>
        <end position="1342"/>
    </location>
</feature>
<dbReference type="Gene3D" id="2.130.10.10">
    <property type="entry name" value="YVTN repeat-like/Quinoprotein amine dehydrogenase"/>
    <property type="match status" value="2"/>
</dbReference>
<feature type="domain" description="RSE1/DDB1/CPSF1 second beta-propeller" evidence="7">
    <location>
        <begin position="537"/>
        <end position="918"/>
    </location>
</feature>
<evidence type="ECO:0000256" key="3">
    <source>
        <dbReference type="ARBA" id="ARBA00023242"/>
    </source>
</evidence>
<keyword evidence="2" id="KW-0507">mRNA processing</keyword>
<dbReference type="InterPro" id="IPR018846">
    <property type="entry name" value="Beta-prop_RSE1/DDB1/CPSF1_1st"/>
</dbReference>
<dbReference type="PANTHER" id="PTHR10644">
    <property type="entry name" value="DNA REPAIR/RNA PROCESSING CPSF FAMILY"/>
    <property type="match status" value="1"/>
</dbReference>
<gene>
    <name evidence="8" type="primary">CFT1</name>
    <name evidence="8" type="ORF">LTR05_003451</name>
</gene>
<feature type="region of interest" description="Disordered" evidence="4">
    <location>
        <begin position="166"/>
        <end position="189"/>
    </location>
</feature>
<dbReference type="Pfam" id="PF10433">
    <property type="entry name" value="Beta-prop_RSE1_1st"/>
    <property type="match status" value="1"/>
</dbReference>
<evidence type="ECO:0000313" key="9">
    <source>
        <dbReference type="Proteomes" id="UP001309876"/>
    </source>
</evidence>
<feature type="domain" description="RSE1/DDB1/CPSF1 first beta-propeller" evidence="6">
    <location>
        <begin position="13"/>
        <end position="417"/>
    </location>
</feature>
<evidence type="ECO:0000259" key="7">
    <source>
        <dbReference type="Pfam" id="PF23726"/>
    </source>
</evidence>
<sequence>MQCYSELIPPTGVTESLQLSFTTARANNLIVAKTSLLQVFDLRTSDISSEARLVLLAEYALQGTISALARVTLVKSKSGGDAVLIAFRDAKLSLVEWEPSQHSISTISIHYYENNDMLLSPWSPDLKDCLTRLTVDPSSRCAAFNFNENSLAIIPFHQAQDDLAMDDDDLDDVDEDKSPTKQTNGESHHDDKLYFPSFVLPMTALDPGLLHPIAITFLYEYREPTLGVLFSTSAPSVNMAPIRTDILTYAVYTLDIEQKASTTLISVTKLPNDLYQVMALPAPIGGTLLVGGNELVHIDQSGRSNAVAVNEFSKQASSFAMADQSDLELRLEGCQVQSIGAISNEVLFVLNDGQFAVLTFRTDGRSVSGLHLQSIDPYSTATIFQSRCSTIVQMENRYLFLGSEEADSVLISTSNKSNQLKRIPSRAYLDDANGDFKPDDDMDDEDDEDDLYADSKTNGAMQQGTFEPSSISLEDTLRSIAPLGHPVLGRPPKRKREEDGEDILDVQQSDRLDLVASCNRGTRASLAFLSRSLQPNIVKRHKLAQGWLVWAMSSEPSELEVDARPFDDMLVVSQGSQSPVPQSTLLSLTSTVQERTNNDFETGDKVIATGRLNTGSHVVVYSRDVRAYNKYFGLDQIYAIVEEEAGATAEVVAASVTDTHILILKSDNTIIILKVDKSGDLDEVDLPDSISSEDILSACLFDDHYDFFNTKQFSGKKASAKPLVLAVLTGSGVFSLHPLSNLDVQIFSYVGLDFLPTQLSPELDIPKHWRTKDSLLQISLHTLGSNIYGKPYLIVRNSSSDITIYEPYRDPEVQGVYRFVKTSCHNGDPRDAYNEKGEEHSDHISRCSLIPLHDVGGASVIFAAGKYPRIITKPNAGMPRVHWLDIGPVEHISSFHDSSCNRGFVYIDSQNCLTFCEIPADIILDHADWVIRKIGIGEEVSELTYHPRTGAYVVAASTPAPFHLPRDDEWHPEWDAKNESATPNFLPTTRSHALKLISAVTHSIISQHTFAEDEQVLCVKCLNIEISEQTHERKDVIVVGTGIVRGENVVSRGYLYLFDVVDVVPHPEIPETDLKLKLMTREDVRGAVTAISSIGSQGFILAAQGQKCMVRGLREDNAILPVAFLDLRYYVSVAKELPGTGLTILADAFSGLWLTGYSEEPYKMQLLGKDLENPSIVAAEFMPQDKQLFIIAADGNGDLRILQYDPWNPKTERGSILLHRSTFNTGYLPTMMTLLPRTPTPSEALVAASASTSSPDDNTQLDPAPSPLQNTHQILITTREGALTLITPLSEQAYRRLSTLQTTLTTQLDQPCGLNPRAHRQIETDGVGGRAMIDGMVVRRWLEQSSQHKYQLADRVGGTVWDVRSDLEGLVGGGLGYL</sequence>
<evidence type="ECO:0000259" key="5">
    <source>
        <dbReference type="Pfam" id="PF03178"/>
    </source>
</evidence>
<dbReference type="InterPro" id="IPR050358">
    <property type="entry name" value="RSE1/DDB1/CFT1"/>
</dbReference>
<dbReference type="EMBL" id="JAVRRJ010000002">
    <property type="protein sequence ID" value="KAK5089225.1"/>
    <property type="molecule type" value="Genomic_DNA"/>
</dbReference>
<dbReference type="Pfam" id="PF03178">
    <property type="entry name" value="CPSF_A"/>
    <property type="match status" value="1"/>
</dbReference>
<dbReference type="Proteomes" id="UP001309876">
    <property type="component" value="Unassembled WGS sequence"/>
</dbReference>
<protein>
    <submittedName>
        <fullName evidence="8">mRNA cleavage and polyadenylation factor subunit</fullName>
    </submittedName>
</protein>
<organism evidence="8 9">
    <name type="scientific">Lithohypha guttulata</name>
    <dbReference type="NCBI Taxonomy" id="1690604"/>
    <lineage>
        <taxon>Eukaryota</taxon>
        <taxon>Fungi</taxon>
        <taxon>Dikarya</taxon>
        <taxon>Ascomycota</taxon>
        <taxon>Pezizomycotina</taxon>
        <taxon>Eurotiomycetes</taxon>
        <taxon>Chaetothyriomycetidae</taxon>
        <taxon>Chaetothyriales</taxon>
        <taxon>Trichomeriaceae</taxon>
        <taxon>Lithohypha</taxon>
    </lineage>
</organism>
<comment type="caution">
    <text evidence="8">The sequence shown here is derived from an EMBL/GenBank/DDBJ whole genome shotgun (WGS) entry which is preliminary data.</text>
</comment>